<evidence type="ECO:0000256" key="1">
    <source>
        <dbReference type="SAM" id="MobiDB-lite"/>
    </source>
</evidence>
<comment type="caution">
    <text evidence="3">The sequence shown here is derived from an EMBL/GenBank/DDBJ whole genome shotgun (WGS) entry which is preliminary data.</text>
</comment>
<keyword evidence="2" id="KW-0732">Signal</keyword>
<evidence type="ECO:0008006" key="5">
    <source>
        <dbReference type="Google" id="ProtNLM"/>
    </source>
</evidence>
<sequence>MRPRTRIVTITAAAVLAAGATTALLLANPSSSSPAAGSPSTPPATTSPSGPTSASPATTSPSGPAPLTTQGLTYVNRTWGDPKTELGVIVPIPSTWSMTKVSTFESRFTSPNKLWNLRLNGVLAKPQPRATYVTQKLAALRSTPDFHLISRTHSAAKATSEVFAGVTFQYTTLTYTYTDPARGTRLVVDRFVTIDDATTTGFELAASGRPEDLPALRTITTKVTLGYVRLP</sequence>
<evidence type="ECO:0000313" key="4">
    <source>
        <dbReference type="Proteomes" id="UP001500363"/>
    </source>
</evidence>
<dbReference type="Proteomes" id="UP001500363">
    <property type="component" value="Unassembled WGS sequence"/>
</dbReference>
<evidence type="ECO:0000256" key="2">
    <source>
        <dbReference type="SAM" id="SignalP"/>
    </source>
</evidence>
<feature type="compositionally biased region" description="Low complexity" evidence="1">
    <location>
        <begin position="29"/>
        <end position="69"/>
    </location>
</feature>
<feature type="chain" id="PRO_5045708193" description="DUF1795 domain-containing protein" evidence="2">
    <location>
        <begin position="36"/>
        <end position="231"/>
    </location>
</feature>
<feature type="region of interest" description="Disordered" evidence="1">
    <location>
        <begin position="29"/>
        <end position="70"/>
    </location>
</feature>
<organism evidence="3 4">
    <name type="scientific">Kribbella lupini</name>
    <dbReference type="NCBI Taxonomy" id="291602"/>
    <lineage>
        <taxon>Bacteria</taxon>
        <taxon>Bacillati</taxon>
        <taxon>Actinomycetota</taxon>
        <taxon>Actinomycetes</taxon>
        <taxon>Propionibacteriales</taxon>
        <taxon>Kribbellaceae</taxon>
        <taxon>Kribbella</taxon>
    </lineage>
</organism>
<keyword evidence="4" id="KW-1185">Reference proteome</keyword>
<reference evidence="4" key="1">
    <citation type="journal article" date="2019" name="Int. J. Syst. Evol. Microbiol.">
        <title>The Global Catalogue of Microorganisms (GCM) 10K type strain sequencing project: providing services to taxonomists for standard genome sequencing and annotation.</title>
        <authorList>
            <consortium name="The Broad Institute Genomics Platform"/>
            <consortium name="The Broad Institute Genome Sequencing Center for Infectious Disease"/>
            <person name="Wu L."/>
            <person name="Ma J."/>
        </authorList>
    </citation>
    <scope>NUCLEOTIDE SEQUENCE [LARGE SCALE GENOMIC DNA]</scope>
    <source>
        <strain evidence="4">JCM 14303</strain>
    </source>
</reference>
<accession>A0ABP4MBL3</accession>
<gene>
    <name evidence="3" type="ORF">GCM10009741_50340</name>
</gene>
<dbReference type="EMBL" id="BAAANC010000002">
    <property type="protein sequence ID" value="GAA1541314.1"/>
    <property type="molecule type" value="Genomic_DNA"/>
</dbReference>
<name>A0ABP4MBL3_9ACTN</name>
<feature type="signal peptide" evidence="2">
    <location>
        <begin position="1"/>
        <end position="35"/>
    </location>
</feature>
<protein>
    <recommendedName>
        <fullName evidence="5">DUF1795 domain-containing protein</fullName>
    </recommendedName>
</protein>
<dbReference type="RefSeq" id="WP_344178150.1">
    <property type="nucleotide sequence ID" value="NZ_BAAANC010000002.1"/>
</dbReference>
<evidence type="ECO:0000313" key="3">
    <source>
        <dbReference type="EMBL" id="GAA1541314.1"/>
    </source>
</evidence>
<proteinExistence type="predicted"/>